<feature type="domain" description="VWFA" evidence="3">
    <location>
        <begin position="45"/>
        <end position="216"/>
    </location>
</feature>
<proteinExistence type="predicted"/>
<feature type="compositionally biased region" description="Basic and acidic residues" evidence="2">
    <location>
        <begin position="683"/>
        <end position="697"/>
    </location>
</feature>
<feature type="compositionally biased region" description="Basic and acidic residues" evidence="2">
    <location>
        <begin position="707"/>
        <end position="718"/>
    </location>
</feature>
<reference evidence="5" key="2">
    <citation type="submission" date="2013-12" db="EMBL/GenBank/DDBJ databases">
        <authorList>
            <person name="Yu Y."/>
            <person name="Lee S."/>
            <person name="de Baynast K."/>
            <person name="Wissotski M."/>
            <person name="Liu L."/>
            <person name="Talag J."/>
            <person name="Goicoechea J."/>
            <person name="Angelova A."/>
            <person name="Jetty R."/>
            <person name="Kudrna D."/>
            <person name="Golser W."/>
            <person name="Rivera L."/>
            <person name="Zhang J."/>
            <person name="Wing R."/>
        </authorList>
    </citation>
    <scope>NUCLEOTIDE SEQUENCE</scope>
</reference>
<dbReference type="InterPro" id="IPR051266">
    <property type="entry name" value="CLCR"/>
</dbReference>
<dbReference type="Gene3D" id="3.40.50.410">
    <property type="entry name" value="von Willebrand factor, type A domain"/>
    <property type="match status" value="1"/>
</dbReference>
<dbReference type="SMART" id="SM00327">
    <property type="entry name" value="VWA"/>
    <property type="match status" value="1"/>
</dbReference>
<dbReference type="PANTHER" id="PTHR10579:SF57">
    <property type="entry name" value="OS11G0687100 PROTEIN"/>
    <property type="match status" value="1"/>
</dbReference>
<feature type="compositionally biased region" description="Basic and acidic residues" evidence="2">
    <location>
        <begin position="632"/>
        <end position="647"/>
    </location>
</feature>
<reference evidence="4 5" key="1">
    <citation type="submission" date="2012-08" db="EMBL/GenBank/DDBJ databases">
        <title>Oryza genome evolution.</title>
        <authorList>
            <person name="Wing R.A."/>
        </authorList>
    </citation>
    <scope>NUCLEOTIDE SEQUENCE</scope>
</reference>
<dbReference type="Gramene" id="LPERR05G02010.1">
    <property type="protein sequence ID" value="LPERR05G02010.1"/>
    <property type="gene ID" value="LPERR05G02010"/>
</dbReference>
<dbReference type="Proteomes" id="UP000032180">
    <property type="component" value="Chromosome 5"/>
</dbReference>
<dbReference type="InterPro" id="IPR036465">
    <property type="entry name" value="vWFA_dom_sf"/>
</dbReference>
<dbReference type="eggNOG" id="KOG0017">
    <property type="taxonomic scope" value="Eukaryota"/>
</dbReference>
<dbReference type="HOGENOM" id="CLU_280809_0_0_1"/>
<dbReference type="PROSITE" id="PS50234">
    <property type="entry name" value="VWFA"/>
    <property type="match status" value="1"/>
</dbReference>
<organism evidence="4 5">
    <name type="scientific">Leersia perrieri</name>
    <dbReference type="NCBI Taxonomy" id="77586"/>
    <lineage>
        <taxon>Eukaryota</taxon>
        <taxon>Viridiplantae</taxon>
        <taxon>Streptophyta</taxon>
        <taxon>Embryophyta</taxon>
        <taxon>Tracheophyta</taxon>
        <taxon>Spermatophyta</taxon>
        <taxon>Magnoliopsida</taxon>
        <taxon>Liliopsida</taxon>
        <taxon>Poales</taxon>
        <taxon>Poaceae</taxon>
        <taxon>BOP clade</taxon>
        <taxon>Oryzoideae</taxon>
        <taxon>Oryzeae</taxon>
        <taxon>Oryzinae</taxon>
        <taxon>Leersia</taxon>
    </lineage>
</organism>
<name>A0A0D9WCD7_9ORYZ</name>
<feature type="compositionally biased region" description="Basic and acidic residues" evidence="2">
    <location>
        <begin position="482"/>
        <end position="495"/>
    </location>
</feature>
<keyword evidence="1" id="KW-0175">Coiled coil</keyword>
<feature type="coiled-coil region" evidence="1">
    <location>
        <begin position="1012"/>
        <end position="1102"/>
    </location>
</feature>
<dbReference type="PANTHER" id="PTHR10579">
    <property type="entry name" value="CALCIUM-ACTIVATED CHLORIDE CHANNEL REGULATOR"/>
    <property type="match status" value="1"/>
</dbReference>
<keyword evidence="5" id="KW-1185">Reference proteome</keyword>
<feature type="region of interest" description="Disordered" evidence="2">
    <location>
        <begin position="450"/>
        <end position="745"/>
    </location>
</feature>
<reference evidence="4" key="3">
    <citation type="submission" date="2015-04" db="UniProtKB">
        <authorList>
            <consortium name="EnsemblPlants"/>
        </authorList>
    </citation>
    <scope>IDENTIFICATION</scope>
</reference>
<evidence type="ECO:0000256" key="2">
    <source>
        <dbReference type="SAM" id="MobiDB-lite"/>
    </source>
</evidence>
<dbReference type="EnsemblPlants" id="LPERR05G02010.1">
    <property type="protein sequence ID" value="LPERR05G02010.1"/>
    <property type="gene ID" value="LPERR05G02010"/>
</dbReference>
<sequence>MASEVKVHVFPETKAIERAGKKSFPVLVQVTAPSKPSAEDIAGVDVVALLDTSKSMDRDNRLVHLKEAMKCVIKMLGDNDRLAIVEFNAKAEIRMDLTKMCNGDVRNKATTCIDKLEVDHKTNMCDALKKGAEILRNRDIDSKSRLSCMMFLSDGGNRNNPIYKDTDITDKFPVYTFGLGVEHDPRVMKYIADITHGTYSFVNQDITKIKNAFEFFIIGLKSVTTRYLKITIEAHTGVTLSRVRCGGYHDDKEKQTMKDNKVTVAIPDIYAQECKNIVVDLTVAEGESSKLITVNGSYQTLSAKETIELDKTEVCVERPPSCSPDQLAICPQVAAELTLIELEDGLKVMEKFPSSNKLTKLLNEVKGTKYYSSVPKAFLSEMENAIAEMKQGLNEDNNSGDDDDNSDDEDRTKLGHFLLSWLTCCKWQRATWVESGCIRPQVVVESDCIRPTSKENGCDPPIVDPPAPKEDGCDPPVIDPPVPKESDCDPPAPKEDDCDPSAPKEDGCDPPAPKEDGCDPPVVDPPAPNEDGYDPPAPKEDGCDPPTPNEDGYDLPIVDPPIPKEDGCDPPAPKEDECDPPTPKEDGCDLPVVDPPVPKEDDCDPPAPKEDDCDPLAPKEDGCDPPVVDPPAPKEDGCDPPGPKEDGCDPPVVDPPVPKEDGCDPPAPKEDGCNPLIVNPPVPKEDGCDPPAPKEDGCDPPVVDPPAPKEDGCDPPEPKEDDCDPPVVDPPITKEDDCNPPVVDPPTTKKNDPCWRLIINRPWLLCGVLLLALALLYFFTVDGARLPLVGPSWWWWWSTTTTISSGGIAGHANTTSALVITQHASWTKMEEDFEAVITKAKAGSDTSSLFHDTASSNLDMDHEIERYLYLAIVHATVLRMNSWSHNTAVSDKVVRSEVAKYLRRMPKAMEGVQIPSFKDTTVDQMKKGMNSYLYSTIVQSSAAHASYWENKKIIDDKEENRETTITTEEKKEKTTITRITGTITGFFIQIRNWTTLTVTQTWTSITTTNKRVLEIELELKEKKEMMIRIERELQEKTEMVVRIQRELQEKEAMVVSLREEFTVSTAKLGACTMKTDKAAAQLITCAKRVRKLEALISELQEQGGGNGEGLDFDWTVQK</sequence>
<accession>A0A0D9WCD7</accession>
<dbReference type="Pfam" id="PF13768">
    <property type="entry name" value="VWA_3"/>
    <property type="match status" value="1"/>
</dbReference>
<feature type="compositionally biased region" description="Basic and acidic residues" evidence="2">
    <location>
        <begin position="657"/>
        <end position="672"/>
    </location>
</feature>
<evidence type="ECO:0000313" key="4">
    <source>
        <dbReference type="EnsemblPlants" id="LPERR05G02010.1"/>
    </source>
</evidence>
<protein>
    <recommendedName>
        <fullName evidence="3">VWFA domain-containing protein</fullName>
    </recommendedName>
</protein>
<dbReference type="SUPFAM" id="SSF53300">
    <property type="entry name" value="vWA-like"/>
    <property type="match status" value="1"/>
</dbReference>
<evidence type="ECO:0000313" key="5">
    <source>
        <dbReference type="Proteomes" id="UP000032180"/>
    </source>
</evidence>
<feature type="compositionally biased region" description="Basic and acidic residues" evidence="2">
    <location>
        <begin position="562"/>
        <end position="575"/>
    </location>
</feature>
<dbReference type="InterPro" id="IPR002035">
    <property type="entry name" value="VWF_A"/>
</dbReference>
<evidence type="ECO:0000256" key="1">
    <source>
        <dbReference type="SAM" id="Coils"/>
    </source>
</evidence>
<dbReference type="STRING" id="77586.A0A0D9WCD7"/>
<dbReference type="AlphaFoldDB" id="A0A0D9WCD7"/>
<feature type="compositionally biased region" description="Basic and acidic residues" evidence="2">
    <location>
        <begin position="502"/>
        <end position="517"/>
    </location>
</feature>
<evidence type="ECO:0000259" key="3">
    <source>
        <dbReference type="PROSITE" id="PS50234"/>
    </source>
</evidence>